<reference evidence="2 3" key="1">
    <citation type="submission" date="2021-07" db="EMBL/GenBank/DDBJ databases">
        <authorList>
            <person name="Palmer J.M."/>
        </authorList>
    </citation>
    <scope>NUCLEOTIDE SEQUENCE [LARGE SCALE GENOMIC DNA]</scope>
    <source>
        <strain evidence="2 3">AT_MEX2019</strain>
        <tissue evidence="2">Muscle</tissue>
    </source>
</reference>
<dbReference type="Proteomes" id="UP001345963">
    <property type="component" value="Unassembled WGS sequence"/>
</dbReference>
<sequence>MVTLTGHLLLGDEESGKEEHCHDYVPHFLGTGLFPKGGAKTLFIWSQLTLATAFLLTTTGRSREEEKPVQPQKREEWDAHTSGTQEAFCG</sequence>
<evidence type="ECO:0000313" key="3">
    <source>
        <dbReference type="Proteomes" id="UP001345963"/>
    </source>
</evidence>
<keyword evidence="3" id="KW-1185">Reference proteome</keyword>
<comment type="caution">
    <text evidence="2">The sequence shown here is derived from an EMBL/GenBank/DDBJ whole genome shotgun (WGS) entry which is preliminary data.</text>
</comment>
<gene>
    <name evidence="2" type="ORF">ATANTOWER_002374</name>
</gene>
<feature type="region of interest" description="Disordered" evidence="1">
    <location>
        <begin position="59"/>
        <end position="90"/>
    </location>
</feature>
<evidence type="ECO:0000313" key="2">
    <source>
        <dbReference type="EMBL" id="MED6231663.1"/>
    </source>
</evidence>
<name>A0ABU7A167_9TELE</name>
<feature type="compositionally biased region" description="Basic and acidic residues" evidence="1">
    <location>
        <begin position="61"/>
        <end position="79"/>
    </location>
</feature>
<dbReference type="EMBL" id="JAHUTI010000125">
    <property type="protein sequence ID" value="MED6231663.1"/>
    <property type="molecule type" value="Genomic_DNA"/>
</dbReference>
<organism evidence="2 3">
    <name type="scientific">Ataeniobius toweri</name>
    <dbReference type="NCBI Taxonomy" id="208326"/>
    <lineage>
        <taxon>Eukaryota</taxon>
        <taxon>Metazoa</taxon>
        <taxon>Chordata</taxon>
        <taxon>Craniata</taxon>
        <taxon>Vertebrata</taxon>
        <taxon>Euteleostomi</taxon>
        <taxon>Actinopterygii</taxon>
        <taxon>Neopterygii</taxon>
        <taxon>Teleostei</taxon>
        <taxon>Neoteleostei</taxon>
        <taxon>Acanthomorphata</taxon>
        <taxon>Ovalentaria</taxon>
        <taxon>Atherinomorphae</taxon>
        <taxon>Cyprinodontiformes</taxon>
        <taxon>Goodeidae</taxon>
        <taxon>Ataeniobius</taxon>
    </lineage>
</organism>
<proteinExistence type="predicted"/>
<protein>
    <submittedName>
        <fullName evidence="2">Uncharacterized protein</fullName>
    </submittedName>
</protein>
<evidence type="ECO:0000256" key="1">
    <source>
        <dbReference type="SAM" id="MobiDB-lite"/>
    </source>
</evidence>
<feature type="compositionally biased region" description="Polar residues" evidence="1">
    <location>
        <begin position="81"/>
        <end position="90"/>
    </location>
</feature>
<accession>A0ABU7A167</accession>